<accession>A0A7J6IE10</accession>
<evidence type="ECO:0000313" key="1">
    <source>
        <dbReference type="EMBL" id="KAF4473993.1"/>
    </source>
</evidence>
<keyword evidence="3" id="KW-1185">Reference proteome</keyword>
<evidence type="ECO:0000313" key="2">
    <source>
        <dbReference type="EMBL" id="KAF4474569.1"/>
    </source>
</evidence>
<dbReference type="GeneID" id="90980579"/>
<dbReference type="GO" id="GO:0006367">
    <property type="term" value="P:transcription initiation at RNA polymerase II promoter"/>
    <property type="evidence" value="ECO:0007669"/>
    <property type="project" value="TreeGrafter"/>
</dbReference>
<reference evidence="2 3" key="1">
    <citation type="submission" date="2012-08" db="EMBL/GenBank/DDBJ databases">
        <authorList>
            <person name="Gan P.H.P."/>
            <person name="Ikeda K."/>
            <person name="Irieda H."/>
            <person name="Narusaka M."/>
            <person name="O'Connell R.J."/>
            <person name="Narusaka Y."/>
            <person name="Takano Y."/>
            <person name="Kubo Y."/>
            <person name="Shirasu K."/>
        </authorList>
    </citation>
    <scope>NUCLEOTIDE SEQUENCE [LARGE SCALE GENOMIC DNA]</scope>
    <source>
        <strain evidence="2 3">Nara gc5</strain>
    </source>
</reference>
<comment type="caution">
    <text evidence="2">The sequence shown here is derived from an EMBL/GenBank/DDBJ whole genome shotgun (WGS) entry which is preliminary data.</text>
</comment>
<dbReference type="PANTHER" id="PTHR13097">
    <property type="entry name" value="TRANSCRIPTION INITIATION FACTOR IIE, ALPHA SUBUNIT"/>
    <property type="match status" value="1"/>
</dbReference>
<dbReference type="AlphaFoldDB" id="A0A7J6IE10"/>
<dbReference type="Proteomes" id="UP000011096">
    <property type="component" value="Unassembled WGS sequence"/>
</dbReference>
<evidence type="ECO:0000313" key="3">
    <source>
        <dbReference type="Proteomes" id="UP000011096"/>
    </source>
</evidence>
<sequence length="213" mass="24733">MENSDVFIRTLVRAFYDAEHVIIIDILLRHEILSLTELQALVAAPEERSLSEQCARLQRSGLVRITESSEKRDRYVFVDRRQAIHTASSTLRKMQDQISQIDAVSPAAITYECPNCVRTWELIDVIDSVNSSGHFICKNCPREHVLVEEPHLQQQLPRFNEQCRPFFAALQHFESNNSGTLPAVNFEDLYSRYYASDTEYSKPKRMRNDEKLR</sequence>
<reference evidence="2 3" key="2">
    <citation type="submission" date="2020-04" db="EMBL/GenBank/DDBJ databases">
        <title>Genome sequencing and assembly of multiple isolates from the Colletotrichum gloeosporioides species complex.</title>
        <authorList>
            <person name="Gan P."/>
            <person name="Shirasu K."/>
        </authorList>
    </citation>
    <scope>NUCLEOTIDE SEQUENCE [LARGE SCALE GENOMIC DNA]</scope>
    <source>
        <strain evidence="2 3">Nara gc5</strain>
    </source>
</reference>
<dbReference type="EMBL" id="ANPB02000011">
    <property type="protein sequence ID" value="KAF4474569.1"/>
    <property type="molecule type" value="Genomic_DNA"/>
</dbReference>
<organism evidence="2 3">
    <name type="scientific">Colletotrichum fructicola (strain Nara gc5)</name>
    <name type="common">Anthracnose fungus</name>
    <name type="synonym">Colletotrichum gloeosporioides (strain Nara gc5)</name>
    <dbReference type="NCBI Taxonomy" id="1213859"/>
    <lineage>
        <taxon>Eukaryota</taxon>
        <taxon>Fungi</taxon>
        <taxon>Dikarya</taxon>
        <taxon>Ascomycota</taxon>
        <taxon>Pezizomycotina</taxon>
        <taxon>Sordariomycetes</taxon>
        <taxon>Hypocreomycetidae</taxon>
        <taxon>Glomerellales</taxon>
        <taxon>Glomerellaceae</taxon>
        <taxon>Colletotrichum</taxon>
        <taxon>Colletotrichum gloeosporioides species complex</taxon>
    </lineage>
</organism>
<dbReference type="GO" id="GO:0005673">
    <property type="term" value="C:transcription factor TFIIE complex"/>
    <property type="evidence" value="ECO:0007669"/>
    <property type="project" value="TreeGrafter"/>
</dbReference>
<dbReference type="InParanoid" id="A0A7J6IE10"/>
<dbReference type="OrthoDB" id="361102at2759"/>
<dbReference type="EMBL" id="ANPB02000011">
    <property type="protein sequence ID" value="KAF4473993.1"/>
    <property type="molecule type" value="Genomic_DNA"/>
</dbReference>
<gene>
    <name evidence="2" type="primary">Gtf2e1-1</name>
    <name evidence="1" type="synonym">Gtf2e1-0</name>
    <name evidence="1" type="ORF">CGGC5_v016832</name>
    <name evidence="2" type="ORF">CGGC5_v016837</name>
</gene>
<proteinExistence type="predicted"/>
<dbReference type="PANTHER" id="PTHR13097:SF7">
    <property type="entry name" value="GENERAL TRANSCRIPTION FACTOR IIE SUBUNIT 1"/>
    <property type="match status" value="1"/>
</dbReference>
<dbReference type="InterPro" id="IPR039997">
    <property type="entry name" value="TFE"/>
</dbReference>
<name>A0A7J6IE10_COLFN</name>
<dbReference type="RefSeq" id="XP_066007071.1">
    <property type="nucleotide sequence ID" value="XM_066153600.1"/>
</dbReference>
<protein>
    <submittedName>
        <fullName evidence="2">General transcription factor IIE subunit 1</fullName>
    </submittedName>
</protein>